<comment type="caution">
    <text evidence="1">The sequence shown here is derived from an EMBL/GenBank/DDBJ whole genome shotgun (WGS) entry which is preliminary data.</text>
</comment>
<name>A0A4R0MQU4_9SPHI</name>
<protein>
    <recommendedName>
        <fullName evidence="3">Transposase</fullName>
    </recommendedName>
</protein>
<proteinExistence type="predicted"/>
<sequence>MVREKLQQQFLKYTAQQLKFNLIANHPNELENFKSSQADRNYHFWGRRPFNATMNSRKILEQKLDYIHQNPVRKG</sequence>
<gene>
    <name evidence="1" type="ORF">EZ428_16185</name>
</gene>
<keyword evidence="2" id="KW-1185">Reference proteome</keyword>
<dbReference type="RefSeq" id="WP_131554222.1">
    <property type="nucleotide sequence ID" value="NZ_SJSK01000004.1"/>
</dbReference>
<evidence type="ECO:0000313" key="1">
    <source>
        <dbReference type="EMBL" id="TCC89235.1"/>
    </source>
</evidence>
<dbReference type="GO" id="GO:0003677">
    <property type="term" value="F:DNA binding"/>
    <property type="evidence" value="ECO:0007669"/>
    <property type="project" value="InterPro"/>
</dbReference>
<dbReference type="GO" id="GO:0004803">
    <property type="term" value="F:transposase activity"/>
    <property type="evidence" value="ECO:0007669"/>
    <property type="project" value="InterPro"/>
</dbReference>
<dbReference type="AlphaFoldDB" id="A0A4R0MQU4"/>
<dbReference type="OrthoDB" id="9788881at2"/>
<reference evidence="1 2" key="1">
    <citation type="submission" date="2019-02" db="EMBL/GenBank/DDBJ databases">
        <title>Pedobacter sp. RP-1-13 sp. nov., isolated from Arctic soil.</title>
        <authorList>
            <person name="Dahal R.H."/>
        </authorList>
    </citation>
    <scope>NUCLEOTIDE SEQUENCE [LARGE SCALE GENOMIC DNA]</scope>
    <source>
        <strain evidence="1 2">RP-1-13</strain>
    </source>
</reference>
<dbReference type="EMBL" id="SJSK01000004">
    <property type="protein sequence ID" value="TCC89235.1"/>
    <property type="molecule type" value="Genomic_DNA"/>
</dbReference>
<evidence type="ECO:0008006" key="3">
    <source>
        <dbReference type="Google" id="ProtNLM"/>
    </source>
</evidence>
<dbReference type="InterPro" id="IPR036515">
    <property type="entry name" value="Transposase_17_sf"/>
</dbReference>
<dbReference type="GO" id="GO:0006313">
    <property type="term" value="P:DNA transposition"/>
    <property type="evidence" value="ECO:0007669"/>
    <property type="project" value="InterPro"/>
</dbReference>
<dbReference type="Gene3D" id="3.30.70.1290">
    <property type="entry name" value="Transposase IS200-like"/>
    <property type="match status" value="1"/>
</dbReference>
<dbReference type="SUPFAM" id="SSF143422">
    <property type="entry name" value="Transposase IS200-like"/>
    <property type="match status" value="1"/>
</dbReference>
<dbReference type="Proteomes" id="UP000292884">
    <property type="component" value="Unassembled WGS sequence"/>
</dbReference>
<organism evidence="1 2">
    <name type="scientific">Pedobacter frigiditerrae</name>
    <dbReference type="NCBI Taxonomy" id="2530452"/>
    <lineage>
        <taxon>Bacteria</taxon>
        <taxon>Pseudomonadati</taxon>
        <taxon>Bacteroidota</taxon>
        <taxon>Sphingobacteriia</taxon>
        <taxon>Sphingobacteriales</taxon>
        <taxon>Sphingobacteriaceae</taxon>
        <taxon>Pedobacter</taxon>
    </lineage>
</organism>
<accession>A0A4R0MQU4</accession>
<evidence type="ECO:0000313" key="2">
    <source>
        <dbReference type="Proteomes" id="UP000292884"/>
    </source>
</evidence>